<evidence type="ECO:0000313" key="4">
    <source>
        <dbReference type="EMBL" id="SIR99142.1"/>
    </source>
</evidence>
<feature type="compositionally biased region" description="Polar residues" evidence="1">
    <location>
        <begin position="88"/>
        <end position="104"/>
    </location>
</feature>
<dbReference type="Pfam" id="PF12089">
    <property type="entry name" value="DUF3566"/>
    <property type="match status" value="1"/>
</dbReference>
<evidence type="ECO:0000256" key="1">
    <source>
        <dbReference type="SAM" id="MobiDB-lite"/>
    </source>
</evidence>
<dbReference type="EMBL" id="FTNT01000005">
    <property type="protein sequence ID" value="SIR99142.1"/>
    <property type="molecule type" value="Genomic_DNA"/>
</dbReference>
<organism evidence="4 5">
    <name type="scientific">Williamsia sterculiae</name>
    <dbReference type="NCBI Taxonomy" id="1344003"/>
    <lineage>
        <taxon>Bacteria</taxon>
        <taxon>Bacillati</taxon>
        <taxon>Actinomycetota</taxon>
        <taxon>Actinomycetes</taxon>
        <taxon>Mycobacteriales</taxon>
        <taxon>Nocardiaceae</taxon>
        <taxon>Williamsia</taxon>
    </lineage>
</organism>
<keyword evidence="2" id="KW-0812">Transmembrane</keyword>
<name>A0A1N7FFP8_9NOCA</name>
<feature type="compositionally biased region" description="Basic and acidic residues" evidence="1">
    <location>
        <begin position="127"/>
        <end position="144"/>
    </location>
</feature>
<evidence type="ECO:0000259" key="3">
    <source>
        <dbReference type="Pfam" id="PF12089"/>
    </source>
</evidence>
<dbReference type="Proteomes" id="UP000186218">
    <property type="component" value="Unassembled WGS sequence"/>
</dbReference>
<reference evidence="4 5" key="1">
    <citation type="submission" date="2017-01" db="EMBL/GenBank/DDBJ databases">
        <authorList>
            <person name="Mah S.A."/>
            <person name="Swanson W.J."/>
            <person name="Moy G.W."/>
            <person name="Vacquier V.D."/>
        </authorList>
    </citation>
    <scope>NUCLEOTIDE SEQUENCE [LARGE SCALE GENOMIC DNA]</scope>
    <source>
        <strain evidence="4 5">CPCC 203464</strain>
    </source>
</reference>
<proteinExistence type="predicted"/>
<feature type="domain" description="DUF3566" evidence="3">
    <location>
        <begin position="201"/>
        <end position="318"/>
    </location>
</feature>
<feature type="compositionally biased region" description="Basic and acidic residues" evidence="1">
    <location>
        <begin position="69"/>
        <end position="81"/>
    </location>
</feature>
<evidence type="ECO:0000256" key="2">
    <source>
        <dbReference type="SAM" id="Phobius"/>
    </source>
</evidence>
<accession>A0A1N7FFP8</accession>
<dbReference type="AlphaFoldDB" id="A0A1N7FFP8"/>
<sequence>MSTPNDPGDRQQSAQDRLDQDAVRTGANRGPNGAGQQSASGPGGVPPWQRGSGQRQAPQNIPPAPGERGPQDRGSQDRGSQDRGPQGRSPSAGPQTGAPQTSRPVITGTAAPRPHGSEQSPPAPVTRLDKDGKPESPARGERQGRSTTTGRVIDGPTRNIDRSEIADDLPDLDAIHHPQADPAHNHAVPTETGPQGHRGPLRAAVQLRRVDPWSAFKISAVLSVASFFIWMIAIGVLYLILDGMGVWDQVNSSFGTLVSSNDTADTSSFEITAGGVFGVAALIGAINMVLFTALATIGSFIYNFSADLIGGLEVTLADRD</sequence>
<keyword evidence="5" id="KW-1185">Reference proteome</keyword>
<gene>
    <name evidence="4" type="ORF">SAMN05445060_2020</name>
</gene>
<dbReference type="InterPro" id="IPR021949">
    <property type="entry name" value="DUF3566_TM"/>
</dbReference>
<evidence type="ECO:0000313" key="5">
    <source>
        <dbReference type="Proteomes" id="UP000186218"/>
    </source>
</evidence>
<feature type="transmembrane region" description="Helical" evidence="2">
    <location>
        <begin position="276"/>
        <end position="302"/>
    </location>
</feature>
<protein>
    <recommendedName>
        <fullName evidence="3">DUF3566 domain-containing protein</fullName>
    </recommendedName>
</protein>
<keyword evidence="2" id="KW-1133">Transmembrane helix</keyword>
<dbReference type="STRING" id="1344003.SAMN05445060_2020"/>
<dbReference type="RefSeq" id="WP_083709642.1">
    <property type="nucleotide sequence ID" value="NZ_FTNT01000005.1"/>
</dbReference>
<keyword evidence="2" id="KW-0472">Membrane</keyword>
<feature type="transmembrane region" description="Helical" evidence="2">
    <location>
        <begin position="218"/>
        <end position="241"/>
    </location>
</feature>
<feature type="region of interest" description="Disordered" evidence="1">
    <location>
        <begin position="1"/>
        <end position="158"/>
    </location>
</feature>
<feature type="compositionally biased region" description="Polar residues" evidence="1">
    <location>
        <begin position="1"/>
        <end position="15"/>
    </location>
</feature>